<reference evidence="1 2" key="1">
    <citation type="journal article" date="2011" name="Science">
        <title>The Selaginella genome identifies genetic changes associated with the evolution of vascular plants.</title>
        <authorList>
            <person name="Banks J.A."/>
            <person name="Nishiyama T."/>
            <person name="Hasebe M."/>
            <person name="Bowman J.L."/>
            <person name="Gribskov M."/>
            <person name="dePamphilis C."/>
            <person name="Albert V.A."/>
            <person name="Aono N."/>
            <person name="Aoyama T."/>
            <person name="Ambrose B.A."/>
            <person name="Ashton N.W."/>
            <person name="Axtell M.J."/>
            <person name="Barker E."/>
            <person name="Barker M.S."/>
            <person name="Bennetzen J.L."/>
            <person name="Bonawitz N.D."/>
            <person name="Chapple C."/>
            <person name="Cheng C."/>
            <person name="Correa L.G."/>
            <person name="Dacre M."/>
            <person name="DeBarry J."/>
            <person name="Dreyer I."/>
            <person name="Elias M."/>
            <person name="Engstrom E.M."/>
            <person name="Estelle M."/>
            <person name="Feng L."/>
            <person name="Finet C."/>
            <person name="Floyd S.K."/>
            <person name="Frommer W.B."/>
            <person name="Fujita T."/>
            <person name="Gramzow L."/>
            <person name="Gutensohn M."/>
            <person name="Harholt J."/>
            <person name="Hattori M."/>
            <person name="Heyl A."/>
            <person name="Hirai T."/>
            <person name="Hiwatashi Y."/>
            <person name="Ishikawa M."/>
            <person name="Iwata M."/>
            <person name="Karol K.G."/>
            <person name="Koehler B."/>
            <person name="Kolukisaoglu U."/>
            <person name="Kubo M."/>
            <person name="Kurata T."/>
            <person name="Lalonde S."/>
            <person name="Li K."/>
            <person name="Li Y."/>
            <person name="Litt A."/>
            <person name="Lyons E."/>
            <person name="Manning G."/>
            <person name="Maruyama T."/>
            <person name="Michael T.P."/>
            <person name="Mikami K."/>
            <person name="Miyazaki S."/>
            <person name="Morinaga S."/>
            <person name="Murata T."/>
            <person name="Mueller-Roeber B."/>
            <person name="Nelson D.R."/>
            <person name="Obara M."/>
            <person name="Oguri Y."/>
            <person name="Olmstead R.G."/>
            <person name="Onodera N."/>
            <person name="Petersen B.L."/>
            <person name="Pils B."/>
            <person name="Prigge M."/>
            <person name="Rensing S.A."/>
            <person name="Riano-Pachon D.M."/>
            <person name="Roberts A.W."/>
            <person name="Sato Y."/>
            <person name="Scheller H.V."/>
            <person name="Schulz B."/>
            <person name="Schulz C."/>
            <person name="Shakirov E.V."/>
            <person name="Shibagaki N."/>
            <person name="Shinohara N."/>
            <person name="Shippen D.E."/>
            <person name="Soerensen I."/>
            <person name="Sotooka R."/>
            <person name="Sugimoto N."/>
            <person name="Sugita M."/>
            <person name="Sumikawa N."/>
            <person name="Tanurdzic M."/>
            <person name="Theissen G."/>
            <person name="Ulvskov P."/>
            <person name="Wakazuki S."/>
            <person name="Weng J.K."/>
            <person name="Willats W.W."/>
            <person name="Wipf D."/>
            <person name="Wolf P.G."/>
            <person name="Yang L."/>
            <person name="Zimmer A.D."/>
            <person name="Zhu Q."/>
            <person name="Mitros T."/>
            <person name="Hellsten U."/>
            <person name="Loque D."/>
            <person name="Otillar R."/>
            <person name="Salamov A."/>
            <person name="Schmutz J."/>
            <person name="Shapiro H."/>
            <person name="Lindquist E."/>
            <person name="Lucas S."/>
            <person name="Rokhsar D."/>
            <person name="Grigoriev I.V."/>
        </authorList>
    </citation>
    <scope>NUCLEOTIDE SEQUENCE [LARGE SCALE GENOMIC DNA]</scope>
</reference>
<gene>
    <name evidence="1" type="ORF">SELMODRAFT_410105</name>
</gene>
<dbReference type="EMBL" id="GL377577">
    <property type="protein sequence ID" value="EFJ29527.1"/>
    <property type="molecule type" value="Genomic_DNA"/>
</dbReference>
<proteinExistence type="predicted"/>
<dbReference type="AlphaFoldDB" id="D8RDM8"/>
<accession>D8RDM8</accession>
<dbReference type="HOGENOM" id="CLU_1858707_0_0_1"/>
<protein>
    <submittedName>
        <fullName evidence="1">Uncharacterized protein</fullName>
    </submittedName>
</protein>
<organism evidence="2">
    <name type="scientific">Selaginella moellendorffii</name>
    <name type="common">Spikemoss</name>
    <dbReference type="NCBI Taxonomy" id="88036"/>
    <lineage>
        <taxon>Eukaryota</taxon>
        <taxon>Viridiplantae</taxon>
        <taxon>Streptophyta</taxon>
        <taxon>Embryophyta</taxon>
        <taxon>Tracheophyta</taxon>
        <taxon>Lycopodiopsida</taxon>
        <taxon>Selaginellales</taxon>
        <taxon>Selaginellaceae</taxon>
        <taxon>Selaginella</taxon>
    </lineage>
</organism>
<evidence type="ECO:0000313" key="2">
    <source>
        <dbReference type="Proteomes" id="UP000001514"/>
    </source>
</evidence>
<name>D8RDM8_SELML</name>
<evidence type="ECO:0000313" key="1">
    <source>
        <dbReference type="EMBL" id="EFJ29527.1"/>
    </source>
</evidence>
<dbReference type="Proteomes" id="UP000001514">
    <property type="component" value="Unassembled WGS sequence"/>
</dbReference>
<dbReference type="InParanoid" id="D8RDM8"/>
<keyword evidence="2" id="KW-1185">Reference proteome</keyword>
<dbReference type="Gramene" id="EFJ29527">
    <property type="protein sequence ID" value="EFJ29527"/>
    <property type="gene ID" value="SELMODRAFT_410105"/>
</dbReference>
<sequence length="138" mass="15514">MEDSRWKMMISVMHDRHWVGYTSKWSKVKYTSSLLSQRSRLSSWWIQGVPALSGYDPFRCKWAVLFQARMSATFVAVDEEHEIAMLQIEKDMPFLPLVRAVEQLVGVGDMVTAEVATAVEVMAEVAAAAEVMAELATG</sequence>
<dbReference type="KEGG" id="smo:SELMODRAFT_410105"/>